<reference evidence="2" key="1">
    <citation type="submission" date="2020-07" db="EMBL/GenBank/DDBJ databases">
        <title>Huge and variable diversity of episymbiotic CPR bacteria and DPANN archaea in groundwater ecosystems.</title>
        <authorList>
            <person name="He C.Y."/>
            <person name="Keren R."/>
            <person name="Whittaker M."/>
            <person name="Farag I.F."/>
            <person name="Doudna J."/>
            <person name="Cate J.H.D."/>
            <person name="Banfield J.F."/>
        </authorList>
    </citation>
    <scope>NUCLEOTIDE SEQUENCE</scope>
    <source>
        <strain evidence="2">NC_groundwater_1482_Ag_S-0.65um_47_24</strain>
    </source>
</reference>
<dbReference type="GO" id="GO:0006352">
    <property type="term" value="P:DNA-templated transcription initiation"/>
    <property type="evidence" value="ECO:0007669"/>
    <property type="project" value="InterPro"/>
</dbReference>
<dbReference type="AlphaFoldDB" id="A0A933LPP1"/>
<feature type="domain" description="RNA polymerase sigma-70 region 4" evidence="1">
    <location>
        <begin position="21"/>
        <end position="60"/>
    </location>
</feature>
<evidence type="ECO:0000259" key="1">
    <source>
        <dbReference type="Pfam" id="PF04545"/>
    </source>
</evidence>
<dbReference type="InterPro" id="IPR007630">
    <property type="entry name" value="RNA_pol_sigma70_r4"/>
</dbReference>
<gene>
    <name evidence="2" type="ORF">HY730_00570</name>
</gene>
<dbReference type="EMBL" id="JACQWF010000025">
    <property type="protein sequence ID" value="MBI4594854.1"/>
    <property type="molecule type" value="Genomic_DNA"/>
</dbReference>
<dbReference type="GO" id="GO:0003700">
    <property type="term" value="F:DNA-binding transcription factor activity"/>
    <property type="evidence" value="ECO:0007669"/>
    <property type="project" value="InterPro"/>
</dbReference>
<dbReference type="InterPro" id="IPR036388">
    <property type="entry name" value="WH-like_DNA-bd_sf"/>
</dbReference>
<proteinExistence type="predicted"/>
<comment type="caution">
    <text evidence="2">The sequence shown here is derived from an EMBL/GenBank/DDBJ whole genome shotgun (WGS) entry which is preliminary data.</text>
</comment>
<evidence type="ECO:0000313" key="2">
    <source>
        <dbReference type="EMBL" id="MBI4594854.1"/>
    </source>
</evidence>
<sequence length="255" mass="30048">MSQDKMKTRGFDSKCSPKLGNERAQQIITKRRQFPGASNAELGRRLNISREWVRQVLTQANLPTRAQNKNCELVCDGCGITFRRGKKLIKYQRAKGQERFYHNKKCYLRSRLNPLKYKAKRKWDYNAIYQLRNKKNWGSVRIGRELGIPTATIACILKKKNLTREYKKRDCNEVCKLRKEKGWGYAKISERLGITKDAVAYILKKSKLTKRRKKWDHEVVWKLRREKNWGTVRIARELGIPDSTVSFILKKENAQ</sequence>
<dbReference type="Gene3D" id="1.10.10.10">
    <property type="entry name" value="Winged helix-like DNA-binding domain superfamily/Winged helix DNA-binding domain"/>
    <property type="match status" value="1"/>
</dbReference>
<evidence type="ECO:0000313" key="3">
    <source>
        <dbReference type="Proteomes" id="UP000772181"/>
    </source>
</evidence>
<accession>A0A933LPP1</accession>
<dbReference type="Proteomes" id="UP000772181">
    <property type="component" value="Unassembled WGS sequence"/>
</dbReference>
<protein>
    <recommendedName>
        <fullName evidence="1">RNA polymerase sigma-70 region 4 domain-containing protein</fullName>
    </recommendedName>
</protein>
<dbReference type="InterPro" id="IPR013324">
    <property type="entry name" value="RNA_pol_sigma_r3/r4-like"/>
</dbReference>
<name>A0A933LPP1_UNCTE</name>
<organism evidence="2 3">
    <name type="scientific">Tectimicrobiota bacterium</name>
    <dbReference type="NCBI Taxonomy" id="2528274"/>
    <lineage>
        <taxon>Bacteria</taxon>
        <taxon>Pseudomonadati</taxon>
        <taxon>Nitrospinota/Tectimicrobiota group</taxon>
        <taxon>Candidatus Tectimicrobiota</taxon>
    </lineage>
</organism>
<dbReference type="SUPFAM" id="SSF88659">
    <property type="entry name" value="Sigma3 and sigma4 domains of RNA polymerase sigma factors"/>
    <property type="match status" value="1"/>
</dbReference>
<dbReference type="Pfam" id="PF04545">
    <property type="entry name" value="Sigma70_r4"/>
    <property type="match status" value="1"/>
</dbReference>